<comment type="caution">
    <text evidence="1">The sequence shown here is derived from an EMBL/GenBank/DDBJ whole genome shotgun (WGS) entry which is preliminary data.</text>
</comment>
<protein>
    <submittedName>
        <fullName evidence="1">Uncharacterized protein</fullName>
    </submittedName>
</protein>
<gene>
    <name evidence="1" type="ORF">HMPREF0179_00149</name>
</gene>
<dbReference type="STRING" id="563192.HMPREF0179_00149"/>
<dbReference type="HOGENOM" id="CLU_2341161_0_0_7"/>
<dbReference type="RefSeq" id="WP_005024127.1">
    <property type="nucleotide sequence ID" value="NZ_KE150239.1"/>
</dbReference>
<sequence>MKDLNRMTAQELDSELSRLARLRTATCRITPIFEPQGLGFVNDIDGNELAHCAHGSVRDYIVTFDPATVRGLLDVAIDAVSARLDAVSEAERKRDAA</sequence>
<dbReference type="Proteomes" id="UP000006034">
    <property type="component" value="Unassembled WGS sequence"/>
</dbReference>
<proteinExistence type="predicted"/>
<accession>E5Y1U0</accession>
<dbReference type="GeneID" id="78087056"/>
<dbReference type="EMBL" id="ADCP02000002">
    <property type="protein sequence ID" value="EFV46025.1"/>
    <property type="molecule type" value="Genomic_DNA"/>
</dbReference>
<reference evidence="1 2" key="2">
    <citation type="submission" date="2013-04" db="EMBL/GenBank/DDBJ databases">
        <title>The Genome Sequence of Bilophila wadsworthia 3_1_6.</title>
        <authorList>
            <consortium name="The Broad Institute Genomics Platform"/>
            <person name="Earl A."/>
            <person name="Ward D."/>
            <person name="Feldgarden M."/>
            <person name="Gevers D."/>
            <person name="Sibley C."/>
            <person name="Strauss J."/>
            <person name="Allen-Vercoe E."/>
            <person name="Walker B."/>
            <person name="Young S."/>
            <person name="Zeng Q."/>
            <person name="Gargeya S."/>
            <person name="Fitzgerald M."/>
            <person name="Haas B."/>
            <person name="Abouelleil A."/>
            <person name="Allen A.W."/>
            <person name="Alvarado L."/>
            <person name="Arachchi H.M."/>
            <person name="Berlin A.M."/>
            <person name="Chapman S.B."/>
            <person name="Gainer-Dewar J."/>
            <person name="Goldberg J."/>
            <person name="Griggs A."/>
            <person name="Gujja S."/>
            <person name="Hansen M."/>
            <person name="Howarth C."/>
            <person name="Imamovic A."/>
            <person name="Ireland A."/>
            <person name="Larimer J."/>
            <person name="McCowan C."/>
            <person name="Murphy C."/>
            <person name="Pearson M."/>
            <person name="Poon T.W."/>
            <person name="Priest M."/>
            <person name="Roberts A."/>
            <person name="Saif S."/>
            <person name="Shea T."/>
            <person name="Sisk P."/>
            <person name="Sykes S."/>
            <person name="Wortman J."/>
            <person name="Nusbaum C."/>
            <person name="Birren B."/>
        </authorList>
    </citation>
    <scope>NUCLEOTIDE SEQUENCE [LARGE SCALE GENOMIC DNA]</scope>
    <source>
        <strain evidence="1 2">3_1_6</strain>
    </source>
</reference>
<dbReference type="AlphaFoldDB" id="E5Y1U0"/>
<keyword evidence="2" id="KW-1185">Reference proteome</keyword>
<organism evidence="1 2">
    <name type="scientific">Bilophila wadsworthia (strain 3_1_6)</name>
    <dbReference type="NCBI Taxonomy" id="563192"/>
    <lineage>
        <taxon>Bacteria</taxon>
        <taxon>Pseudomonadati</taxon>
        <taxon>Thermodesulfobacteriota</taxon>
        <taxon>Desulfovibrionia</taxon>
        <taxon>Desulfovibrionales</taxon>
        <taxon>Desulfovibrionaceae</taxon>
        <taxon>Bilophila</taxon>
    </lineage>
</organism>
<evidence type="ECO:0000313" key="1">
    <source>
        <dbReference type="EMBL" id="EFV46025.1"/>
    </source>
</evidence>
<reference evidence="1 2" key="1">
    <citation type="submission" date="2010-10" db="EMBL/GenBank/DDBJ databases">
        <authorList>
            <consortium name="The Broad Institute Genome Sequencing Platform"/>
            <person name="Ward D."/>
            <person name="Earl A."/>
            <person name="Feldgarden M."/>
            <person name="Young S.K."/>
            <person name="Gargeya S."/>
            <person name="Zeng Q."/>
            <person name="Alvarado L."/>
            <person name="Berlin A."/>
            <person name="Bochicchio J."/>
            <person name="Chapman S.B."/>
            <person name="Chen Z."/>
            <person name="Freedman E."/>
            <person name="Gellesch M."/>
            <person name="Goldberg J."/>
            <person name="Griggs A."/>
            <person name="Gujja S."/>
            <person name="Heilman E."/>
            <person name="Heiman D."/>
            <person name="Howarth C."/>
            <person name="Mehta T."/>
            <person name="Neiman D."/>
            <person name="Pearson M."/>
            <person name="Roberts A."/>
            <person name="Saif S."/>
            <person name="Shea T."/>
            <person name="Shenoy N."/>
            <person name="Sisk P."/>
            <person name="Stolte C."/>
            <person name="Sykes S."/>
            <person name="White J."/>
            <person name="Yandava C."/>
            <person name="Allen-Vercoe E."/>
            <person name="Sibley C."/>
            <person name="Ambrose C.E."/>
            <person name="Strauss J."/>
            <person name="Daigneault M."/>
            <person name="Haas B."/>
            <person name="Nusbaum C."/>
            <person name="Birren B."/>
        </authorList>
    </citation>
    <scope>NUCLEOTIDE SEQUENCE [LARGE SCALE GENOMIC DNA]</scope>
    <source>
        <strain evidence="1 2">3_1_6</strain>
    </source>
</reference>
<name>E5Y1U0_BILW3</name>
<evidence type="ECO:0000313" key="2">
    <source>
        <dbReference type="Proteomes" id="UP000006034"/>
    </source>
</evidence>